<proteinExistence type="predicted"/>
<dbReference type="Gene3D" id="2.40.30.10">
    <property type="entry name" value="Translation factors"/>
    <property type="match status" value="1"/>
</dbReference>
<keyword evidence="2" id="KW-0479">Metal-binding</keyword>
<keyword evidence="2" id="KW-0001">2Fe-2S</keyword>
<dbReference type="AlphaFoldDB" id="A0A6I4NZH9"/>
<dbReference type="GO" id="GO:0016491">
    <property type="term" value="F:oxidoreductase activity"/>
    <property type="evidence" value="ECO:0007669"/>
    <property type="project" value="InterPro"/>
</dbReference>
<dbReference type="SUPFAM" id="SSF52343">
    <property type="entry name" value="Ferredoxin reductase-like, C-terminal NADP-linked domain"/>
    <property type="match status" value="1"/>
</dbReference>
<dbReference type="Pfam" id="PF00175">
    <property type="entry name" value="NAD_binding_1"/>
    <property type="match status" value="1"/>
</dbReference>
<dbReference type="PANTHER" id="PTHR47354">
    <property type="entry name" value="NADH OXIDOREDUCTASE HCR"/>
    <property type="match status" value="1"/>
</dbReference>
<dbReference type="SUPFAM" id="SSF63380">
    <property type="entry name" value="Riboflavin synthase domain-like"/>
    <property type="match status" value="1"/>
</dbReference>
<accession>A0A6I4NZH9</accession>
<keyword evidence="3" id="KW-0411">Iron-sulfur</keyword>
<name>A0A6I4NZH9_9MICO</name>
<evidence type="ECO:0000313" key="5">
    <source>
        <dbReference type="EMBL" id="MWB99726.1"/>
    </source>
</evidence>
<dbReference type="EMBL" id="WSTA01000075">
    <property type="protein sequence ID" value="MWB99726.1"/>
    <property type="molecule type" value="Genomic_DNA"/>
</dbReference>
<evidence type="ECO:0000256" key="3">
    <source>
        <dbReference type="ARBA" id="ARBA00023014"/>
    </source>
</evidence>
<comment type="cofactor">
    <cofactor evidence="1">
        <name>FAD</name>
        <dbReference type="ChEBI" id="CHEBI:57692"/>
    </cofactor>
</comment>
<dbReference type="InterPro" id="IPR008333">
    <property type="entry name" value="Cbr1-like_FAD-bd_dom"/>
</dbReference>
<dbReference type="PRINTS" id="PR00406">
    <property type="entry name" value="CYTB5RDTASE"/>
</dbReference>
<organism evidence="5 6">
    <name type="scientific">Agromyces seonyuensis</name>
    <dbReference type="NCBI Taxonomy" id="2662446"/>
    <lineage>
        <taxon>Bacteria</taxon>
        <taxon>Bacillati</taxon>
        <taxon>Actinomycetota</taxon>
        <taxon>Actinomycetes</taxon>
        <taxon>Micrococcales</taxon>
        <taxon>Microbacteriaceae</taxon>
        <taxon>Agromyces</taxon>
    </lineage>
</organism>
<dbReference type="Pfam" id="PF00970">
    <property type="entry name" value="FAD_binding_6"/>
    <property type="match status" value="1"/>
</dbReference>
<dbReference type="InterPro" id="IPR017938">
    <property type="entry name" value="Riboflavin_synthase-like_b-brl"/>
</dbReference>
<evidence type="ECO:0000259" key="4">
    <source>
        <dbReference type="PROSITE" id="PS51384"/>
    </source>
</evidence>
<dbReference type="GO" id="GO:0051537">
    <property type="term" value="F:2 iron, 2 sulfur cluster binding"/>
    <property type="evidence" value="ECO:0007669"/>
    <property type="project" value="UniProtKB-KW"/>
</dbReference>
<dbReference type="InterPro" id="IPR050415">
    <property type="entry name" value="MRET"/>
</dbReference>
<dbReference type="InterPro" id="IPR039261">
    <property type="entry name" value="FNR_nucleotide-bd"/>
</dbReference>
<dbReference type="InterPro" id="IPR001433">
    <property type="entry name" value="OxRdtase_FAD/NAD-bd"/>
</dbReference>
<dbReference type="PROSITE" id="PS51384">
    <property type="entry name" value="FAD_FR"/>
    <property type="match status" value="1"/>
</dbReference>
<evidence type="ECO:0000256" key="2">
    <source>
        <dbReference type="ARBA" id="ARBA00022714"/>
    </source>
</evidence>
<sequence length="229" mass="24553">MRLTDSARSIRLDVPGWPGNLAGQHLDLRLTAEDGYQAVRSYSIASAGPGESIELGVDRVPDGEVSPYLVDDVMTGDQLEVRGPLGGWFVWHEDDPSPVQLIGGGSGVVPLIAMARAHRAAGATSRFRMLVSARTPEDVLFAPELSALDATPGDRFALDVVYTRRGPEDWPFPIGRVDRAALERTTLPVSDSPAIFVCGPTGFVETVADHLVAIGHDPDRIKTERFGGA</sequence>
<keyword evidence="6" id="KW-1185">Reference proteome</keyword>
<dbReference type="PANTHER" id="PTHR47354:SF5">
    <property type="entry name" value="PROTEIN RFBI"/>
    <property type="match status" value="1"/>
</dbReference>
<dbReference type="CDD" id="cd06217">
    <property type="entry name" value="FNR_iron_sulfur_binding_3"/>
    <property type="match status" value="1"/>
</dbReference>
<keyword evidence="2" id="KW-0408">Iron</keyword>
<evidence type="ECO:0000256" key="1">
    <source>
        <dbReference type="ARBA" id="ARBA00001974"/>
    </source>
</evidence>
<protein>
    <submittedName>
        <fullName evidence="5">Oxidoreductase</fullName>
    </submittedName>
</protein>
<reference evidence="5 6" key="1">
    <citation type="submission" date="2019-12" db="EMBL/GenBank/DDBJ databases">
        <authorList>
            <person name="Kim Y.S."/>
        </authorList>
    </citation>
    <scope>NUCLEOTIDE SEQUENCE [LARGE SCALE GENOMIC DNA]</scope>
    <source>
        <strain evidence="5 6">MMS17-SY077</strain>
    </source>
</reference>
<dbReference type="InterPro" id="IPR017927">
    <property type="entry name" value="FAD-bd_FR_type"/>
</dbReference>
<comment type="caution">
    <text evidence="5">The sequence shown here is derived from an EMBL/GenBank/DDBJ whole genome shotgun (WGS) entry which is preliminary data.</text>
</comment>
<gene>
    <name evidence="5" type="ORF">GB864_14335</name>
</gene>
<feature type="domain" description="FAD-binding FR-type" evidence="4">
    <location>
        <begin position="1"/>
        <end position="91"/>
    </location>
</feature>
<evidence type="ECO:0000313" key="6">
    <source>
        <dbReference type="Proteomes" id="UP000438182"/>
    </source>
</evidence>
<dbReference type="Gene3D" id="3.40.50.80">
    <property type="entry name" value="Nucleotide-binding domain of ferredoxin-NADP reductase (FNR) module"/>
    <property type="match status" value="1"/>
</dbReference>
<dbReference type="Proteomes" id="UP000438182">
    <property type="component" value="Unassembled WGS sequence"/>
</dbReference>